<name>A0A1X1ZMM0_MYCNO</name>
<sequence>MVVVIEMSAKPRRDRGTAGTGLALLAALGVGATLAGCGSSAEVTPAGSAAPSSPAAEQAQPVAQPSYDISRVGAVVDDFPADFTAQAHPAKTLGQSDIDGSAVAAFTNAVVDPPQCRSVVIPPYVDPKVGTEAAGVIGQGDQGNMYVVALRSPEPIAPAPDPAGCDRVSLSGSPEASGSVERVAAPAIAGVTTTGVKLSVADPEADPDYLYTAALDDRTSVVVMGSAAEELDPQRLMSDLLVKSVSAIQGQQQP</sequence>
<keyword evidence="4" id="KW-1185">Reference proteome</keyword>
<comment type="caution">
    <text evidence="3">The sequence shown here is derived from an EMBL/GenBank/DDBJ whole genome shotgun (WGS) entry which is preliminary data.</text>
</comment>
<feature type="region of interest" description="Disordered" evidence="1">
    <location>
        <begin position="41"/>
        <end position="61"/>
    </location>
</feature>
<dbReference type="STRING" id="1782.AWC18_03530"/>
<proteinExistence type="predicted"/>
<dbReference type="InterPro" id="IPR041313">
    <property type="entry name" value="DUF5642"/>
</dbReference>
<reference evidence="3 4" key="1">
    <citation type="submission" date="2016-01" db="EMBL/GenBank/DDBJ databases">
        <title>The new phylogeny of the genus Mycobacterium.</title>
        <authorList>
            <person name="Tarcisio F."/>
            <person name="Conor M."/>
            <person name="Antonella G."/>
            <person name="Elisabetta G."/>
            <person name="Giulia F.S."/>
            <person name="Sara T."/>
            <person name="Anna F."/>
            <person name="Clotilde B."/>
            <person name="Roberto B."/>
            <person name="Veronica D.S."/>
            <person name="Fabio R."/>
            <person name="Monica P."/>
            <person name="Olivier J."/>
            <person name="Enrico T."/>
            <person name="Nicola S."/>
        </authorList>
    </citation>
    <scope>NUCLEOTIDE SEQUENCE [LARGE SCALE GENOMIC DNA]</scope>
    <source>
        <strain evidence="3 4">DSM 44164</strain>
    </source>
</reference>
<organism evidence="3 4">
    <name type="scientific">Mycolicibacter nonchromogenicus</name>
    <name type="common">Mycobacterium nonchromogenicum</name>
    <dbReference type="NCBI Taxonomy" id="1782"/>
    <lineage>
        <taxon>Bacteria</taxon>
        <taxon>Bacillati</taxon>
        <taxon>Actinomycetota</taxon>
        <taxon>Actinomycetes</taxon>
        <taxon>Mycobacteriales</taxon>
        <taxon>Mycobacteriaceae</taxon>
        <taxon>Mycolicibacter</taxon>
    </lineage>
</organism>
<dbReference type="Proteomes" id="UP000193108">
    <property type="component" value="Unassembled WGS sequence"/>
</dbReference>
<feature type="domain" description="DUF5642" evidence="2">
    <location>
        <begin position="68"/>
        <end position="249"/>
    </location>
</feature>
<evidence type="ECO:0000313" key="3">
    <source>
        <dbReference type="EMBL" id="ORW24545.1"/>
    </source>
</evidence>
<accession>A0A1X1ZMM0</accession>
<evidence type="ECO:0000256" key="1">
    <source>
        <dbReference type="SAM" id="MobiDB-lite"/>
    </source>
</evidence>
<feature type="compositionally biased region" description="Low complexity" evidence="1">
    <location>
        <begin position="45"/>
        <end position="61"/>
    </location>
</feature>
<evidence type="ECO:0000313" key="4">
    <source>
        <dbReference type="Proteomes" id="UP000193108"/>
    </source>
</evidence>
<evidence type="ECO:0000259" key="2">
    <source>
        <dbReference type="Pfam" id="PF18702"/>
    </source>
</evidence>
<gene>
    <name evidence="3" type="ORF">AWC18_03530</name>
</gene>
<dbReference type="AlphaFoldDB" id="A0A1X1ZMM0"/>
<dbReference type="EMBL" id="LQPI01000022">
    <property type="protein sequence ID" value="ORW24545.1"/>
    <property type="molecule type" value="Genomic_DNA"/>
</dbReference>
<protein>
    <recommendedName>
        <fullName evidence="2">DUF5642 domain-containing protein</fullName>
    </recommendedName>
</protein>
<dbReference type="Pfam" id="PF18702">
    <property type="entry name" value="DUF5642"/>
    <property type="match status" value="1"/>
</dbReference>